<keyword evidence="9" id="KW-0464">Manganese</keyword>
<keyword evidence="14" id="KW-0255">Endonuclease</keyword>
<evidence type="ECO:0000256" key="5">
    <source>
        <dbReference type="ARBA" id="ARBA00022723"/>
    </source>
</evidence>
<evidence type="ECO:0000259" key="13">
    <source>
        <dbReference type="Pfam" id="PF03372"/>
    </source>
</evidence>
<sequence>MPPKKKSKVDSSRIPSDDGNLESDSETGNPIEKKSKTANEKKSKRKKALSTDVDNIKVTPTFQNKTSTEFHEQDFSNVSKTPDGKKWNIKVATWNVDGLRAWIKKGGLAYLEHESPDILCLQETKCSESKLPKEVVVPGYHTYWCFSEADGHAGLGLYTKVKPDTVSYGIRIPEFDKEGRLIIAEYNTFYLVNVYVPNSGRKLVTLDKRLKWNPKFQELIKDLDSKKPVIVCGDMNVAHQEIDIANPKSNKRNAGFTQEERDGFSELLKSACLTDCFRHIHPDVKGAFTFWTYLANARKKNIGWRLDYCLLSSKLMANFCDCCIRSEVYGSDHCPVVTFLHL</sequence>
<feature type="binding site" evidence="9">
    <location>
        <position position="123"/>
    </location>
    <ligand>
        <name>Mg(2+)</name>
        <dbReference type="ChEBI" id="CHEBI:18420"/>
        <label>1</label>
    </ligand>
</feature>
<keyword evidence="5 9" id="KW-0479">Metal-binding</keyword>
<comment type="caution">
    <text evidence="14">The sequence shown here is derived from an EMBL/GenBank/DDBJ whole genome shotgun (WGS) entry which is preliminary data.</text>
</comment>
<dbReference type="InterPro" id="IPR004808">
    <property type="entry name" value="AP_endonuc_1"/>
</dbReference>
<feature type="active site" evidence="8">
    <location>
        <position position="195"/>
    </location>
</feature>
<protein>
    <recommendedName>
        <fullName evidence="4">exodeoxyribonuclease III</fullName>
        <ecNumber evidence="4">3.1.11.2</ecNumber>
    </recommendedName>
</protein>
<dbReference type="GO" id="GO:0003677">
    <property type="term" value="F:DNA binding"/>
    <property type="evidence" value="ECO:0007669"/>
    <property type="project" value="InterPro"/>
</dbReference>
<dbReference type="GO" id="GO:0008081">
    <property type="term" value="F:phosphoric diester hydrolase activity"/>
    <property type="evidence" value="ECO:0007669"/>
    <property type="project" value="TreeGrafter"/>
</dbReference>
<feature type="binding site" evidence="9">
    <location>
        <position position="333"/>
    </location>
    <ligand>
        <name>Mg(2+)</name>
        <dbReference type="ChEBI" id="CHEBI:18420"/>
        <label>1</label>
    </ligand>
</feature>
<dbReference type="Proteomes" id="UP000820818">
    <property type="component" value="Linkage Group LG7"/>
</dbReference>
<dbReference type="PROSITE" id="PS51435">
    <property type="entry name" value="AP_NUCLEASE_F1_4"/>
    <property type="match status" value="1"/>
</dbReference>
<comment type="cofactor">
    <cofactor evidence="2">
        <name>Mn(2+)</name>
        <dbReference type="ChEBI" id="CHEBI:29035"/>
    </cofactor>
</comment>
<feature type="binding site" evidence="9">
    <location>
        <position position="236"/>
    </location>
    <ligand>
        <name>Mg(2+)</name>
        <dbReference type="ChEBI" id="CHEBI:18420"/>
        <label>1</label>
    </ligand>
</feature>
<dbReference type="Gene3D" id="3.60.10.10">
    <property type="entry name" value="Endonuclease/exonuclease/phosphatase"/>
    <property type="match status" value="1"/>
</dbReference>
<keyword evidence="15" id="KW-1185">Reference proteome</keyword>
<evidence type="ECO:0000256" key="7">
    <source>
        <dbReference type="ARBA" id="ARBA00022842"/>
    </source>
</evidence>
<dbReference type="InterPro" id="IPR036691">
    <property type="entry name" value="Endo/exonu/phosph_ase_sf"/>
</dbReference>
<reference evidence="14 15" key="1">
    <citation type="submission" date="2022-05" db="EMBL/GenBank/DDBJ databases">
        <title>A multi-omics perspective on studying reproductive biology in Daphnia sinensis.</title>
        <authorList>
            <person name="Jia J."/>
        </authorList>
    </citation>
    <scope>NUCLEOTIDE SEQUENCE [LARGE SCALE GENOMIC DNA]</scope>
    <source>
        <strain evidence="14 15">WSL</strain>
    </source>
</reference>
<dbReference type="EC" id="3.1.11.2" evidence="4"/>
<keyword evidence="11" id="KW-0227">DNA damage</keyword>
<comment type="cofactor">
    <cofactor evidence="9 11">
        <name>Mg(2+)</name>
        <dbReference type="ChEBI" id="CHEBI:18420"/>
    </cofactor>
    <cofactor evidence="9 11">
        <name>Mn(2+)</name>
        <dbReference type="ChEBI" id="CHEBI:29035"/>
    </cofactor>
    <text evidence="9 11">Probably binds two magnesium or manganese ions per subunit.</text>
</comment>
<feature type="binding site" evidence="9">
    <location>
        <position position="332"/>
    </location>
    <ligand>
        <name>Mg(2+)</name>
        <dbReference type="ChEBI" id="CHEBI:18420"/>
        <label>1</label>
    </ligand>
</feature>
<keyword evidence="7 9" id="KW-0460">Magnesium</keyword>
<keyword evidence="14" id="KW-0540">Nuclease</keyword>
<keyword evidence="11" id="KW-0234">DNA repair</keyword>
<proteinExistence type="inferred from homology"/>
<dbReference type="GO" id="GO:0003906">
    <property type="term" value="F:DNA-(apurinic or apyrimidinic site) endonuclease activity"/>
    <property type="evidence" value="ECO:0007669"/>
    <property type="project" value="TreeGrafter"/>
</dbReference>
<feature type="binding site" evidence="9">
    <location>
        <position position="234"/>
    </location>
    <ligand>
        <name>Mg(2+)</name>
        <dbReference type="ChEBI" id="CHEBI:18420"/>
        <label>1</label>
    </ligand>
</feature>
<feature type="domain" description="Endonuclease/exonuclease/phosphatase" evidence="13">
    <location>
        <begin position="92"/>
        <end position="333"/>
    </location>
</feature>
<evidence type="ECO:0000256" key="4">
    <source>
        <dbReference type="ARBA" id="ARBA00012115"/>
    </source>
</evidence>
<keyword evidence="6" id="KW-0378">Hydrolase</keyword>
<dbReference type="PROSITE" id="PS00728">
    <property type="entry name" value="AP_NUCLEASE_F1_3"/>
    <property type="match status" value="1"/>
</dbReference>
<gene>
    <name evidence="14" type="ORF">GHT06_018320</name>
</gene>
<dbReference type="InterPro" id="IPR020847">
    <property type="entry name" value="AP_endonuclease_F1_BS"/>
</dbReference>
<name>A0AAD5KN18_9CRUS</name>
<evidence type="ECO:0000256" key="2">
    <source>
        <dbReference type="ARBA" id="ARBA00001936"/>
    </source>
</evidence>
<dbReference type="InterPro" id="IPR020848">
    <property type="entry name" value="AP_endonuclease_F1_CS"/>
</dbReference>
<feature type="compositionally biased region" description="Basic and acidic residues" evidence="12">
    <location>
        <begin position="31"/>
        <end position="41"/>
    </location>
</feature>
<evidence type="ECO:0000256" key="10">
    <source>
        <dbReference type="PIRSR" id="PIRSR604808-3"/>
    </source>
</evidence>
<evidence type="ECO:0000256" key="1">
    <source>
        <dbReference type="ARBA" id="ARBA00000493"/>
    </source>
</evidence>
<evidence type="ECO:0000256" key="6">
    <source>
        <dbReference type="ARBA" id="ARBA00022801"/>
    </source>
</evidence>
<feature type="site" description="Interaction with DNA substrate" evidence="10">
    <location>
        <position position="333"/>
    </location>
</feature>
<dbReference type="GO" id="GO:0005634">
    <property type="term" value="C:nucleus"/>
    <property type="evidence" value="ECO:0007669"/>
    <property type="project" value="TreeGrafter"/>
</dbReference>
<evidence type="ECO:0000313" key="14">
    <source>
        <dbReference type="EMBL" id="KAI9555804.1"/>
    </source>
</evidence>
<evidence type="ECO:0000256" key="12">
    <source>
        <dbReference type="SAM" id="MobiDB-lite"/>
    </source>
</evidence>
<evidence type="ECO:0000256" key="8">
    <source>
        <dbReference type="PIRSR" id="PIRSR604808-1"/>
    </source>
</evidence>
<dbReference type="NCBIfam" id="TIGR00195">
    <property type="entry name" value="exoDNase_III"/>
    <property type="match status" value="1"/>
</dbReference>
<dbReference type="PROSITE" id="PS00726">
    <property type="entry name" value="AP_NUCLEASE_F1_1"/>
    <property type="match status" value="1"/>
</dbReference>
<evidence type="ECO:0000256" key="3">
    <source>
        <dbReference type="ARBA" id="ARBA00007092"/>
    </source>
</evidence>
<feature type="active site" description="Proton donor/acceptor" evidence="8">
    <location>
        <position position="234"/>
    </location>
</feature>
<feature type="active site" description="Proton acceptor" evidence="8">
    <location>
        <position position="333"/>
    </location>
</feature>
<dbReference type="NCBIfam" id="TIGR00633">
    <property type="entry name" value="xth"/>
    <property type="match status" value="1"/>
</dbReference>
<dbReference type="PANTHER" id="PTHR22748:SF6">
    <property type="entry name" value="DNA-(APURINIC OR APYRIMIDINIC SITE) ENDONUCLEASE"/>
    <property type="match status" value="1"/>
</dbReference>
<dbReference type="CDD" id="cd09087">
    <property type="entry name" value="Ape1-like_AP-endo"/>
    <property type="match status" value="1"/>
</dbReference>
<dbReference type="PANTHER" id="PTHR22748">
    <property type="entry name" value="AP ENDONUCLEASE"/>
    <property type="match status" value="1"/>
</dbReference>
<feature type="binding site" evidence="9">
    <location>
        <position position="95"/>
    </location>
    <ligand>
        <name>Mg(2+)</name>
        <dbReference type="ChEBI" id="CHEBI:18420"/>
        <label>1</label>
    </ligand>
</feature>
<dbReference type="GO" id="GO:0046872">
    <property type="term" value="F:metal ion binding"/>
    <property type="evidence" value="ECO:0007669"/>
    <property type="project" value="UniProtKB-KW"/>
</dbReference>
<evidence type="ECO:0000313" key="15">
    <source>
        <dbReference type="Proteomes" id="UP000820818"/>
    </source>
</evidence>
<feature type="region of interest" description="Disordered" evidence="12">
    <location>
        <begin position="1"/>
        <end position="52"/>
    </location>
</feature>
<feature type="site" description="Important for catalytic activity" evidence="10">
    <location>
        <position position="307"/>
    </location>
</feature>
<organism evidence="14 15">
    <name type="scientific">Daphnia sinensis</name>
    <dbReference type="NCBI Taxonomy" id="1820382"/>
    <lineage>
        <taxon>Eukaryota</taxon>
        <taxon>Metazoa</taxon>
        <taxon>Ecdysozoa</taxon>
        <taxon>Arthropoda</taxon>
        <taxon>Crustacea</taxon>
        <taxon>Branchiopoda</taxon>
        <taxon>Diplostraca</taxon>
        <taxon>Cladocera</taxon>
        <taxon>Anomopoda</taxon>
        <taxon>Daphniidae</taxon>
        <taxon>Daphnia</taxon>
        <taxon>Daphnia similis group</taxon>
    </lineage>
</organism>
<comment type="catalytic activity">
    <reaction evidence="1">
        <text>Exonucleolytic cleavage in the 3'- to 5'-direction to yield nucleoside 5'-phosphates.</text>
        <dbReference type="EC" id="3.1.11.2"/>
    </reaction>
</comment>
<dbReference type="EMBL" id="WJBH02000007">
    <property type="protein sequence ID" value="KAI9555804.1"/>
    <property type="molecule type" value="Genomic_DNA"/>
</dbReference>
<accession>A0AAD5KN18</accession>
<feature type="site" description="Transition state stabilizer" evidence="10">
    <location>
        <position position="236"/>
    </location>
</feature>
<dbReference type="SUPFAM" id="SSF56219">
    <property type="entry name" value="DNase I-like"/>
    <property type="match status" value="1"/>
</dbReference>
<evidence type="ECO:0000256" key="9">
    <source>
        <dbReference type="PIRSR" id="PIRSR604808-2"/>
    </source>
</evidence>
<evidence type="ECO:0000256" key="11">
    <source>
        <dbReference type="RuleBase" id="RU362131"/>
    </source>
</evidence>
<dbReference type="InterPro" id="IPR005135">
    <property type="entry name" value="Endo/exonuclease/phosphatase"/>
</dbReference>
<comment type="similarity">
    <text evidence="3 11">Belongs to the DNA repair enzymes AP/ExoA family.</text>
</comment>
<dbReference type="GO" id="GO:0006284">
    <property type="term" value="P:base-excision repair"/>
    <property type="evidence" value="ECO:0007669"/>
    <property type="project" value="TreeGrafter"/>
</dbReference>
<dbReference type="GO" id="GO:0008311">
    <property type="term" value="F:double-stranded DNA 3'-5' DNA exonuclease activity"/>
    <property type="evidence" value="ECO:0007669"/>
    <property type="project" value="UniProtKB-EC"/>
</dbReference>
<dbReference type="Pfam" id="PF03372">
    <property type="entry name" value="Exo_endo_phos"/>
    <property type="match status" value="1"/>
</dbReference>
<dbReference type="AlphaFoldDB" id="A0AAD5KN18"/>